<dbReference type="RefSeq" id="WP_267219273.1">
    <property type="nucleotide sequence ID" value="NZ_JAPCWC010000003.1"/>
</dbReference>
<name>A0ABV6SCD8_9SPHN</name>
<evidence type="ECO:0000256" key="6">
    <source>
        <dbReference type="ARBA" id="ARBA00023004"/>
    </source>
</evidence>
<keyword evidence="13" id="KW-0732">Signal</keyword>
<comment type="similarity">
    <text evidence="11 12">Belongs to the TonB-dependent receptor family.</text>
</comment>
<evidence type="ECO:0000256" key="9">
    <source>
        <dbReference type="ARBA" id="ARBA00023136"/>
    </source>
</evidence>
<comment type="caution">
    <text evidence="16">The sequence shown here is derived from an EMBL/GenBank/DDBJ whole genome shotgun (WGS) entry which is preliminary data.</text>
</comment>
<dbReference type="PROSITE" id="PS52016">
    <property type="entry name" value="TONB_DEPENDENT_REC_3"/>
    <property type="match status" value="1"/>
</dbReference>
<feature type="domain" description="TonB-dependent receptor plug" evidence="15">
    <location>
        <begin position="57"/>
        <end position="168"/>
    </location>
</feature>
<dbReference type="Pfam" id="PF00593">
    <property type="entry name" value="TonB_dep_Rec_b-barrel"/>
    <property type="match status" value="1"/>
</dbReference>
<evidence type="ECO:0000256" key="13">
    <source>
        <dbReference type="SAM" id="SignalP"/>
    </source>
</evidence>
<keyword evidence="2 11" id="KW-0813">Transport</keyword>
<dbReference type="EMBL" id="JBHLTM010000079">
    <property type="protein sequence ID" value="MFC0686931.1"/>
    <property type="molecule type" value="Genomic_DNA"/>
</dbReference>
<feature type="domain" description="TonB-dependent receptor-like beta-barrel" evidence="14">
    <location>
        <begin position="325"/>
        <end position="738"/>
    </location>
</feature>
<sequence>MIRHAIRLAATCSIVALAQMPVAAFAADAAAAPEAAAAESGEGAPIIVTATKRETDLQKTPIAIAVIGSADLEKQHVQSLIDLASGTVPSLRVATFEARQSALTVGIRGIVPFDANQTARDQGVGVYLDGVYLGRQQGLNAALFDVQRIEVLRGPQGTLFGRNTEGGALSIVTKAPTGEFGGRVEAGIGNYGQRTGEAHIDLPEFNNISIKVDGVYQHQDATVKNPAAGQVGWNYYDRVGGRIQAQWKPVDGFTANISFDKSRDDNTPMYSQLINYNPNNLPVATLAQIAANGGKLPSGTIAPLSPLVQVSGDKRMKTADIGVPQQVSTDRTQGVMGNLSYDLNSDLTLRSITAWRQVDTDQYDNSGGAHRTVFLPNAKFSRYSLSFLDQHQFSQELQLVGSLPNLDFVAGGYYYNEHASENAATPSSNQWNADGTGYTTLSQNVTGTVSSSNQGWSDDSLFLQRDSHAKAESLAAFAQATYTPPMLDQLHLTVGARYTHDKRDGTLDMVNGKVVDYDFHYRKDRVDPMVTLAYDATQDLNFYAKYSTGYRAGGANDRSQTFDAFGPETVKSYEVGAKMMFLDRKVRLNLAGYIMDRDGTQVDFDNVNTDPTNPYFNLHTQETINAPGTTKIRGVEAELNIHPTDNLSLGASYAYTYTKVPKTLNPFLSTATTSVYQNVFIVYTPRNAASGFIDYSIPVGSRDESVQFHLDAAYAGRQYSFEDENVKAQSSFIVNGRIALADIPMSENGTKLTVSVWSRNLFNETHIYRLSYANQNTLGAYGNFNPPRTIGVEGTVRF</sequence>
<evidence type="ECO:0000256" key="3">
    <source>
        <dbReference type="ARBA" id="ARBA00022452"/>
    </source>
</evidence>
<evidence type="ECO:0000259" key="14">
    <source>
        <dbReference type="Pfam" id="PF00593"/>
    </source>
</evidence>
<evidence type="ECO:0000313" key="16">
    <source>
        <dbReference type="EMBL" id="MFC0686931.1"/>
    </source>
</evidence>
<evidence type="ECO:0000259" key="15">
    <source>
        <dbReference type="Pfam" id="PF07715"/>
    </source>
</evidence>
<protein>
    <submittedName>
        <fullName evidence="16">TonB-dependent receptor</fullName>
    </submittedName>
</protein>
<dbReference type="SUPFAM" id="SSF56935">
    <property type="entry name" value="Porins"/>
    <property type="match status" value="1"/>
</dbReference>
<evidence type="ECO:0000256" key="8">
    <source>
        <dbReference type="ARBA" id="ARBA00023077"/>
    </source>
</evidence>
<evidence type="ECO:0000256" key="2">
    <source>
        <dbReference type="ARBA" id="ARBA00022448"/>
    </source>
</evidence>
<evidence type="ECO:0000256" key="1">
    <source>
        <dbReference type="ARBA" id="ARBA00004571"/>
    </source>
</evidence>
<comment type="subcellular location">
    <subcellularLocation>
        <location evidence="1 11">Cell outer membrane</location>
        <topology evidence="1 11">Multi-pass membrane protein</topology>
    </subcellularLocation>
</comment>
<reference evidence="16 17" key="1">
    <citation type="submission" date="2024-09" db="EMBL/GenBank/DDBJ databases">
        <authorList>
            <person name="Sun Q."/>
            <person name="Mori K."/>
        </authorList>
    </citation>
    <scope>NUCLEOTIDE SEQUENCE [LARGE SCALE GENOMIC DNA]</scope>
    <source>
        <strain evidence="16 17">CICC 11035S</strain>
    </source>
</reference>
<evidence type="ECO:0000256" key="12">
    <source>
        <dbReference type="RuleBase" id="RU003357"/>
    </source>
</evidence>
<feature type="chain" id="PRO_5046555568" evidence="13">
    <location>
        <begin position="27"/>
        <end position="798"/>
    </location>
</feature>
<dbReference type="Gene3D" id="2.40.170.20">
    <property type="entry name" value="TonB-dependent receptor, beta-barrel domain"/>
    <property type="match status" value="1"/>
</dbReference>
<evidence type="ECO:0000256" key="4">
    <source>
        <dbReference type="ARBA" id="ARBA00022496"/>
    </source>
</evidence>
<proteinExistence type="inferred from homology"/>
<evidence type="ECO:0000256" key="10">
    <source>
        <dbReference type="ARBA" id="ARBA00023237"/>
    </source>
</evidence>
<keyword evidence="4" id="KW-0410">Iron transport</keyword>
<keyword evidence="9 11" id="KW-0472">Membrane</keyword>
<keyword evidence="8 12" id="KW-0798">TonB box</keyword>
<keyword evidence="10 11" id="KW-0998">Cell outer membrane</keyword>
<keyword evidence="17" id="KW-1185">Reference proteome</keyword>
<dbReference type="Proteomes" id="UP001589858">
    <property type="component" value="Unassembled WGS sequence"/>
</dbReference>
<dbReference type="InterPro" id="IPR039426">
    <property type="entry name" value="TonB-dep_rcpt-like"/>
</dbReference>
<evidence type="ECO:0000313" key="17">
    <source>
        <dbReference type="Proteomes" id="UP001589858"/>
    </source>
</evidence>
<dbReference type="Pfam" id="PF07715">
    <property type="entry name" value="Plug"/>
    <property type="match status" value="1"/>
</dbReference>
<evidence type="ECO:0000256" key="5">
    <source>
        <dbReference type="ARBA" id="ARBA00022692"/>
    </source>
</evidence>
<keyword evidence="7" id="KW-0406">Ion transport</keyword>
<dbReference type="InterPro" id="IPR012910">
    <property type="entry name" value="Plug_dom"/>
</dbReference>
<keyword evidence="6" id="KW-0408">Iron</keyword>
<dbReference type="PANTHER" id="PTHR32552:SF81">
    <property type="entry name" value="TONB-DEPENDENT OUTER MEMBRANE RECEPTOR"/>
    <property type="match status" value="1"/>
</dbReference>
<dbReference type="InterPro" id="IPR036942">
    <property type="entry name" value="Beta-barrel_TonB_sf"/>
</dbReference>
<gene>
    <name evidence="16" type="ORF">ACFFF8_20300</name>
</gene>
<feature type="signal peptide" evidence="13">
    <location>
        <begin position="1"/>
        <end position="26"/>
    </location>
</feature>
<evidence type="ECO:0000256" key="7">
    <source>
        <dbReference type="ARBA" id="ARBA00023065"/>
    </source>
</evidence>
<accession>A0ABV6SCD8</accession>
<keyword evidence="16" id="KW-0675">Receptor</keyword>
<keyword evidence="5 11" id="KW-0812">Transmembrane</keyword>
<keyword evidence="3 11" id="KW-1134">Transmembrane beta strand</keyword>
<dbReference type="InterPro" id="IPR000531">
    <property type="entry name" value="Beta-barrel_TonB"/>
</dbReference>
<dbReference type="PANTHER" id="PTHR32552">
    <property type="entry name" value="FERRICHROME IRON RECEPTOR-RELATED"/>
    <property type="match status" value="1"/>
</dbReference>
<evidence type="ECO:0000256" key="11">
    <source>
        <dbReference type="PROSITE-ProRule" id="PRU01360"/>
    </source>
</evidence>
<organism evidence="16 17">
    <name type="scientific">Novosphingobium clariflavum</name>
    <dbReference type="NCBI Taxonomy" id="2029884"/>
    <lineage>
        <taxon>Bacteria</taxon>
        <taxon>Pseudomonadati</taxon>
        <taxon>Pseudomonadota</taxon>
        <taxon>Alphaproteobacteria</taxon>
        <taxon>Sphingomonadales</taxon>
        <taxon>Sphingomonadaceae</taxon>
        <taxon>Novosphingobium</taxon>
    </lineage>
</organism>